<feature type="domain" description="Fimbrial-type adhesion" evidence="2">
    <location>
        <begin position="43"/>
        <end position="195"/>
    </location>
</feature>
<dbReference type="PANTHER" id="PTHR33420:SF26">
    <property type="entry name" value="FIMBRIAL SUBUNIT"/>
    <property type="match status" value="1"/>
</dbReference>
<dbReference type="AlphaFoldDB" id="A0AAU8P421"/>
<name>A0AAU8P421_EDWPI</name>
<dbReference type="PANTHER" id="PTHR33420">
    <property type="entry name" value="FIMBRIAL SUBUNIT ELFA-RELATED"/>
    <property type="match status" value="1"/>
</dbReference>
<dbReference type="InterPro" id="IPR008966">
    <property type="entry name" value="Adhesion_dom_sf"/>
</dbReference>
<keyword evidence="1" id="KW-0732">Signal</keyword>
<dbReference type="EMBL" id="CP001135">
    <property type="protein sequence ID" value="ACY85083.1"/>
    <property type="molecule type" value="Genomic_DNA"/>
</dbReference>
<dbReference type="Gene3D" id="2.60.40.1090">
    <property type="entry name" value="Fimbrial-type adhesion domain"/>
    <property type="match status" value="1"/>
</dbReference>
<dbReference type="SUPFAM" id="SSF49401">
    <property type="entry name" value="Bacterial adhesins"/>
    <property type="match status" value="1"/>
</dbReference>
<dbReference type="Proteomes" id="UP000002634">
    <property type="component" value="Chromosome"/>
</dbReference>
<dbReference type="GO" id="GO:0043709">
    <property type="term" value="P:cell adhesion involved in single-species biofilm formation"/>
    <property type="evidence" value="ECO:0007669"/>
    <property type="project" value="TreeGrafter"/>
</dbReference>
<organism evidence="3 4">
    <name type="scientific">Edwardsiella piscicida</name>
    <dbReference type="NCBI Taxonomy" id="1263550"/>
    <lineage>
        <taxon>Bacteria</taxon>
        <taxon>Pseudomonadati</taxon>
        <taxon>Pseudomonadota</taxon>
        <taxon>Gammaproteobacteria</taxon>
        <taxon>Enterobacterales</taxon>
        <taxon>Hafniaceae</taxon>
        <taxon>Edwardsiella</taxon>
    </lineage>
</organism>
<evidence type="ECO:0000259" key="2">
    <source>
        <dbReference type="Pfam" id="PF00419"/>
    </source>
</evidence>
<dbReference type="GO" id="GO:0009289">
    <property type="term" value="C:pilus"/>
    <property type="evidence" value="ECO:0007669"/>
    <property type="project" value="InterPro"/>
</dbReference>
<evidence type="ECO:0000256" key="1">
    <source>
        <dbReference type="SAM" id="SignalP"/>
    </source>
</evidence>
<accession>A0AAU8P421</accession>
<gene>
    <name evidence="3" type="ordered locus">ETAE_2248</name>
</gene>
<dbReference type="InterPro" id="IPR000259">
    <property type="entry name" value="Adhesion_dom_fimbrial"/>
</dbReference>
<sequence length="196" mass="20851">MALYYIVRVVMKKIIIKRRVVGMALSSLLFVSSAHALDINIRVSGEIYIPPCVINDNNSQINIDFGSVLLPNIDGVNYAKSKTVNVNCEYYQGRPYISVMGAQLPGTGGNVLQTTGPNAASLGIALYQGNGVNSSFPLKIGAGEQGKYGFPITNGLQGINTGSGQFTFTAVPYKSNGTNLVAARFSATATMSIIYL</sequence>
<feature type="signal peptide" evidence="1">
    <location>
        <begin position="1"/>
        <end position="36"/>
    </location>
</feature>
<reference evidence="3 4" key="1">
    <citation type="journal article" date="2009" name="PLoS ONE">
        <title>Genome sequence of the versatile fish pathogen Edwardsiella tarda provides insights into its adaptation to broad host ranges and intracellular niches.</title>
        <authorList>
            <person name="Wang Q."/>
            <person name="Yang M."/>
            <person name="Xiao J."/>
            <person name="Wu H."/>
            <person name="Wang X."/>
            <person name="Lv Y."/>
            <person name="Xu L."/>
            <person name="Zheng H."/>
            <person name="Wang S."/>
            <person name="Zhao G."/>
            <person name="Liu Q."/>
            <person name="Zhang Y."/>
        </authorList>
    </citation>
    <scope>NUCLEOTIDE SEQUENCE [LARGE SCALE GENOMIC DNA]</scope>
    <source>
        <strain evidence="4">EIB202 / CCTCC M208068</strain>
    </source>
</reference>
<feature type="chain" id="PRO_5043840587" evidence="1">
    <location>
        <begin position="37"/>
        <end position="196"/>
    </location>
</feature>
<dbReference type="Pfam" id="PF00419">
    <property type="entry name" value="Fimbrial"/>
    <property type="match status" value="1"/>
</dbReference>
<dbReference type="InterPro" id="IPR050263">
    <property type="entry name" value="Bact_Fimbrial_Adh_Pro"/>
</dbReference>
<dbReference type="KEGG" id="etr:ETAE_2248"/>
<dbReference type="InterPro" id="IPR036937">
    <property type="entry name" value="Adhesion_dom_fimbrial_sf"/>
</dbReference>
<evidence type="ECO:0000313" key="4">
    <source>
        <dbReference type="Proteomes" id="UP000002634"/>
    </source>
</evidence>
<evidence type="ECO:0000313" key="3">
    <source>
        <dbReference type="EMBL" id="ACY85083.1"/>
    </source>
</evidence>
<protein>
    <submittedName>
        <fullName evidence="3">P pilus minor tip component PapF</fullName>
    </submittedName>
</protein>
<keyword evidence="4" id="KW-1185">Reference proteome</keyword>
<proteinExistence type="predicted"/>